<dbReference type="NCBIfam" id="TIGR00099">
    <property type="entry name" value="Cof-subfamily"/>
    <property type="match status" value="1"/>
</dbReference>
<dbReference type="GO" id="GO:0000287">
    <property type="term" value="F:magnesium ion binding"/>
    <property type="evidence" value="ECO:0007669"/>
    <property type="project" value="TreeGrafter"/>
</dbReference>
<dbReference type="Gene3D" id="3.30.1240.10">
    <property type="match status" value="1"/>
</dbReference>
<dbReference type="SUPFAM" id="SSF56784">
    <property type="entry name" value="HAD-like"/>
    <property type="match status" value="1"/>
</dbReference>
<dbReference type="RefSeq" id="WP_072302935.1">
    <property type="nucleotide sequence ID" value="NZ_FPIY01000002.1"/>
</dbReference>
<dbReference type="Gene3D" id="3.40.50.1000">
    <property type="entry name" value="HAD superfamily/HAD-like"/>
    <property type="match status" value="1"/>
</dbReference>
<proteinExistence type="predicted"/>
<dbReference type="SFLD" id="SFLDG01144">
    <property type="entry name" value="C2.B.4:_PGP_Like"/>
    <property type="match status" value="1"/>
</dbReference>
<evidence type="ECO:0000313" key="2">
    <source>
        <dbReference type="Proteomes" id="UP000183257"/>
    </source>
</evidence>
<dbReference type="InterPro" id="IPR036412">
    <property type="entry name" value="HAD-like_sf"/>
</dbReference>
<dbReference type="Pfam" id="PF08282">
    <property type="entry name" value="Hydrolase_3"/>
    <property type="match status" value="1"/>
</dbReference>
<dbReference type="SFLD" id="SFLDG01140">
    <property type="entry name" value="C2.B:_Phosphomannomutase_and_P"/>
    <property type="match status" value="1"/>
</dbReference>
<dbReference type="NCBIfam" id="TIGR01484">
    <property type="entry name" value="HAD-SF-IIB"/>
    <property type="match status" value="1"/>
</dbReference>
<dbReference type="GO" id="GO:0005829">
    <property type="term" value="C:cytosol"/>
    <property type="evidence" value="ECO:0007669"/>
    <property type="project" value="TreeGrafter"/>
</dbReference>
<dbReference type="SFLD" id="SFLDS00003">
    <property type="entry name" value="Haloacid_Dehalogenase"/>
    <property type="match status" value="1"/>
</dbReference>
<dbReference type="STRING" id="76595.SAMN05660313_01240"/>
<dbReference type="InterPro" id="IPR023214">
    <property type="entry name" value="HAD_sf"/>
</dbReference>
<dbReference type="Proteomes" id="UP000183257">
    <property type="component" value="Unassembled WGS sequence"/>
</dbReference>
<dbReference type="PANTHER" id="PTHR10000">
    <property type="entry name" value="PHOSPHOSERINE PHOSPHATASE"/>
    <property type="match status" value="1"/>
</dbReference>
<accession>A0A1K1NM34</accession>
<evidence type="ECO:0000313" key="1">
    <source>
        <dbReference type="EMBL" id="SFW36364.1"/>
    </source>
</evidence>
<dbReference type="GO" id="GO:0016791">
    <property type="term" value="F:phosphatase activity"/>
    <property type="evidence" value="ECO:0007669"/>
    <property type="project" value="UniProtKB-ARBA"/>
</dbReference>
<dbReference type="EMBL" id="FPIY01000002">
    <property type="protein sequence ID" value="SFW36364.1"/>
    <property type="molecule type" value="Genomic_DNA"/>
</dbReference>
<dbReference type="AlphaFoldDB" id="A0A1K1NM34"/>
<dbReference type="OrthoDB" id="9814970at2"/>
<dbReference type="PANTHER" id="PTHR10000:SF53">
    <property type="entry name" value="5-AMINO-6-(5-PHOSPHO-D-RIBITYLAMINO)URACIL PHOSPHATASE YBJI-RELATED"/>
    <property type="match status" value="1"/>
</dbReference>
<dbReference type="InterPro" id="IPR006379">
    <property type="entry name" value="HAD-SF_hydro_IIB"/>
</dbReference>
<dbReference type="InterPro" id="IPR000150">
    <property type="entry name" value="Cof"/>
</dbReference>
<protein>
    <submittedName>
        <fullName evidence="1">Uncharacterized protein</fullName>
    </submittedName>
</protein>
<dbReference type="CDD" id="cd07518">
    <property type="entry name" value="HAD_YbiV-Like"/>
    <property type="match status" value="1"/>
</dbReference>
<gene>
    <name evidence="1" type="ORF">SAMN05660313_01240</name>
</gene>
<reference evidence="2" key="1">
    <citation type="submission" date="2016-11" db="EMBL/GenBank/DDBJ databases">
        <authorList>
            <person name="Varghese N."/>
            <person name="Submissions S."/>
        </authorList>
    </citation>
    <scope>NUCLEOTIDE SEQUENCE [LARGE SCALE GENOMIC DNA]</scope>
    <source>
        <strain evidence="2">DSM 24786</strain>
    </source>
</reference>
<name>A0A1K1NM34_9FLAO</name>
<sequence>MDLSKVKMVVTDMDGTLLNSKHEVSPKFLEQFTQLRKKNILFVAASGRQYHSIIDKLYTIKDDILVIAENGAITKDKNEEILQTGLDRATILDLLQLISTIDNVYPVLCGKKKAYIRPDSKEFAEKFKEYYASYELLENLEDYDDEILKIAIYHFESSETYIYPKVKHLESTLKVKVSGENWLDLSHVNAHKGYALQKLQDIFNISAAETMVFGDFNNDLEMLALADFSFAMANAHPNVTKAANYTTKSNDEYGVETILDQLLKN</sequence>
<keyword evidence="2" id="KW-1185">Reference proteome</keyword>
<organism evidence="1 2">
    <name type="scientific">Cellulophaga fucicola</name>
    <dbReference type="NCBI Taxonomy" id="76595"/>
    <lineage>
        <taxon>Bacteria</taxon>
        <taxon>Pseudomonadati</taxon>
        <taxon>Bacteroidota</taxon>
        <taxon>Flavobacteriia</taxon>
        <taxon>Flavobacteriales</taxon>
        <taxon>Flavobacteriaceae</taxon>
        <taxon>Cellulophaga</taxon>
    </lineage>
</organism>